<evidence type="ECO:0000313" key="3">
    <source>
        <dbReference type="Proteomes" id="UP001479436"/>
    </source>
</evidence>
<dbReference type="EMBL" id="JASJQH010000460">
    <property type="protein sequence ID" value="KAK9764266.1"/>
    <property type="molecule type" value="Genomic_DNA"/>
</dbReference>
<dbReference type="Proteomes" id="UP001479436">
    <property type="component" value="Unassembled WGS sequence"/>
</dbReference>
<name>A0ABR2WRX7_9FUNG</name>
<reference evidence="2 3" key="1">
    <citation type="submission" date="2023-04" db="EMBL/GenBank/DDBJ databases">
        <title>Genome of Basidiobolus ranarum AG-B5.</title>
        <authorList>
            <person name="Stajich J.E."/>
            <person name="Carter-House D."/>
            <person name="Gryganskyi A."/>
        </authorList>
    </citation>
    <scope>NUCLEOTIDE SEQUENCE [LARGE SCALE GENOMIC DNA]</scope>
    <source>
        <strain evidence="2 3">AG-B5</strain>
    </source>
</reference>
<feature type="chain" id="PRO_5045201543" evidence="1">
    <location>
        <begin position="19"/>
        <end position="198"/>
    </location>
</feature>
<accession>A0ABR2WRX7</accession>
<protein>
    <submittedName>
        <fullName evidence="2">Uncharacterized protein</fullName>
    </submittedName>
</protein>
<keyword evidence="1" id="KW-0732">Signal</keyword>
<comment type="caution">
    <text evidence="2">The sequence shown here is derived from an EMBL/GenBank/DDBJ whole genome shotgun (WGS) entry which is preliminary data.</text>
</comment>
<evidence type="ECO:0000313" key="2">
    <source>
        <dbReference type="EMBL" id="KAK9764266.1"/>
    </source>
</evidence>
<evidence type="ECO:0000256" key="1">
    <source>
        <dbReference type="SAM" id="SignalP"/>
    </source>
</evidence>
<keyword evidence="3" id="KW-1185">Reference proteome</keyword>
<proteinExistence type="predicted"/>
<sequence length="198" mass="20268">MRLLTCVTLVIVIGSSFAHPNPDPNIFGDAFGYLKKGVSTVGSGVGRTLQGVSGGLGRTLNGVVGTGLGRTLKGVVGGGLGRTLQGVVGGLSDVTSLLGSNLGILTKTLGLQTSAITNLLDAPSCTLCLGALSSDCISLAANFKEAGFTKIVKCACSPNVLSVYNRCMRCPLVKKVVKNVPIVPKSAEDFKKVCDLIE</sequence>
<feature type="signal peptide" evidence="1">
    <location>
        <begin position="1"/>
        <end position="18"/>
    </location>
</feature>
<gene>
    <name evidence="2" type="ORF">K7432_008365</name>
</gene>
<organism evidence="2 3">
    <name type="scientific">Basidiobolus ranarum</name>
    <dbReference type="NCBI Taxonomy" id="34480"/>
    <lineage>
        <taxon>Eukaryota</taxon>
        <taxon>Fungi</taxon>
        <taxon>Fungi incertae sedis</taxon>
        <taxon>Zoopagomycota</taxon>
        <taxon>Entomophthoromycotina</taxon>
        <taxon>Basidiobolomycetes</taxon>
        <taxon>Basidiobolales</taxon>
        <taxon>Basidiobolaceae</taxon>
        <taxon>Basidiobolus</taxon>
    </lineage>
</organism>